<dbReference type="FunFam" id="1.50.10.20:FF:000001">
    <property type="entry name" value="CD109 isoform 1"/>
    <property type="match status" value="1"/>
</dbReference>
<keyword evidence="2" id="KW-0732">Signal</keyword>
<feature type="domain" description="Alpha-macroglobulin receptor-binding" evidence="8">
    <location>
        <begin position="884"/>
        <end position="973"/>
    </location>
</feature>
<dbReference type="SMART" id="SM01419">
    <property type="entry name" value="Thiol-ester_cl"/>
    <property type="match status" value="1"/>
</dbReference>
<dbReference type="GO" id="GO:0004866">
    <property type="term" value="F:endopeptidase inhibitor activity"/>
    <property type="evidence" value="ECO:0007669"/>
    <property type="project" value="InterPro"/>
</dbReference>
<evidence type="ECO:0000313" key="10">
    <source>
        <dbReference type="Proteomes" id="UP001372834"/>
    </source>
</evidence>
<dbReference type="PROSITE" id="PS00477">
    <property type="entry name" value="ALPHA_2_MACROGLOBULIN"/>
    <property type="match status" value="1"/>
</dbReference>
<dbReference type="Pfam" id="PF07678">
    <property type="entry name" value="TED_complement"/>
    <property type="match status" value="1"/>
</dbReference>
<dbReference type="SMART" id="SM01361">
    <property type="entry name" value="A2M_recep"/>
    <property type="match status" value="1"/>
</dbReference>
<evidence type="ECO:0000256" key="4">
    <source>
        <dbReference type="ARBA" id="ARBA00023157"/>
    </source>
</evidence>
<dbReference type="InterPro" id="IPR009048">
    <property type="entry name" value="A-macroglobulin_rcpt-bd"/>
</dbReference>
<dbReference type="InterPro" id="IPR036595">
    <property type="entry name" value="A-macroglobulin_rcpt-bd_sf"/>
</dbReference>
<proteinExistence type="inferred from homology"/>
<evidence type="ECO:0000256" key="1">
    <source>
        <dbReference type="ARBA" id="ARBA00010952"/>
    </source>
</evidence>
<comment type="similarity">
    <text evidence="1">Belongs to the protease inhibitor I39 (alpha-2-macroglobulin) family.</text>
</comment>
<dbReference type="Pfam" id="PF00207">
    <property type="entry name" value="A2M"/>
    <property type="match status" value="1"/>
</dbReference>
<evidence type="ECO:0000259" key="7">
    <source>
        <dbReference type="SMART" id="SM01360"/>
    </source>
</evidence>
<dbReference type="FunFam" id="2.60.40.10:FF:000155">
    <property type="entry name" value="complement C3 isoform X1"/>
    <property type="match status" value="1"/>
</dbReference>
<sequence length="1054" mass="116879">MLMVSMVLVTSRGGFEETLEEIIPEAGEIPTALTDSATGVRVRQRFPETWLWDSIYSGAMPSGAGNIPAAAFSAAFGAVAKSGEMEAPRIRQNFPETWLWESIYSGLAALRSLYENLLAEGNFLSFLSVCLEDSKYVNSVMGWEMKIRVFVQEEYRSLYENLIPQQHDNCVKHMSSLYLHCTLLFPACLATIPPENNTSSTVNFNRPTNRPILPPGSEVVKPDQGPAVTYRSRLRPPLAGPYAFSRIPIPIWDHPRVFLMHDVASSWLFTNVTSGYNGRAILKPTVPDTITSWVITAFSVDPVYGLGLIEAPTKVKVFRPFFVSLDLPYSIVRGEVVSIPVVVFNYFNEEVTAEVTIKNDGEFEFSDATNEVIDGPSAQRSKTVRVKPNSGAPLSFMITPKALGYISIRVTATSKLAGDGVDRKLLVKPEGETQYRNKAIFVDLRSKNEFKTNITLDFPKNIVPDSEFIEISAVGDILGPSIPNLQNLIRMPFGCGEQNMLNFVPNIVIMSYLQNTRQLTPAIQSKSMRYLETGYQQELTYRRDDGSFSAFGKSDPNGSTWLTAFVAKSFQQASPYITVEERIIEEALQWLQDNQGPGGNFPEVGHVSHRDMQGGAAKGLALTAFTLLTFLETQKTNPKFKNTIDKAVDYIVKNLEGLEDPYAIAISSYALHLAGHPSKDQIFHLLESKAKGDSEMKYWKKPIPEGDEKNPWHERLPNGVAVEMTAYALLTYLERDLMEDALPIMKWLVAQRNDEGGFASTQDTVVGIYALSKLAEKISSPNVQMQVVFSYKAGSKAQTTINVDKQKAMILQKQELPRKVREVNITATGSGFAVVQVSYRFNLNVTGAWPLFTLDPQVDKNSDKNHLQVSICSGFVGTRETNESNMAVMEVSLPSGFVVDQDSLPSLRISQNVKRVETKDADTTVVLYFDKLIKQEYCPTISAYRTHMVANQKPVPVSVYDYYDSSRRARAFYQPLKSTICDICDEEECKKKCGESKSVTGNQRTSETIFPGGSTIGGDTSKPRSQSSGAGTSSLPMTAASLVVIAYAAIFVRP</sequence>
<dbReference type="InterPro" id="IPR008930">
    <property type="entry name" value="Terpenoid_cyclase/PrenylTrfase"/>
</dbReference>
<feature type="compositionally biased region" description="Polar residues" evidence="6">
    <location>
        <begin position="1023"/>
        <end position="1033"/>
    </location>
</feature>
<accession>A0AAN8RUI1</accession>
<dbReference type="PANTHER" id="PTHR11412">
    <property type="entry name" value="MACROGLOBULIN / COMPLEMENT"/>
    <property type="match status" value="1"/>
</dbReference>
<dbReference type="SUPFAM" id="SSF49410">
    <property type="entry name" value="Alpha-macroglobulin receptor domain"/>
    <property type="match status" value="1"/>
</dbReference>
<organism evidence="9 10">
    <name type="scientific">Polyplax serrata</name>
    <name type="common">Common mouse louse</name>
    <dbReference type="NCBI Taxonomy" id="468196"/>
    <lineage>
        <taxon>Eukaryota</taxon>
        <taxon>Metazoa</taxon>
        <taxon>Ecdysozoa</taxon>
        <taxon>Arthropoda</taxon>
        <taxon>Hexapoda</taxon>
        <taxon>Insecta</taxon>
        <taxon>Pterygota</taxon>
        <taxon>Neoptera</taxon>
        <taxon>Paraneoptera</taxon>
        <taxon>Psocodea</taxon>
        <taxon>Troctomorpha</taxon>
        <taxon>Phthiraptera</taxon>
        <taxon>Anoplura</taxon>
        <taxon>Polyplacidae</taxon>
        <taxon>Polyplax</taxon>
    </lineage>
</organism>
<dbReference type="Gene3D" id="2.60.40.690">
    <property type="entry name" value="Alpha-macroglobulin, receptor-binding domain"/>
    <property type="match status" value="1"/>
</dbReference>
<name>A0AAN8RUI1_POLSC</name>
<evidence type="ECO:0000313" key="9">
    <source>
        <dbReference type="EMBL" id="KAK6623719.1"/>
    </source>
</evidence>
<evidence type="ECO:0000256" key="6">
    <source>
        <dbReference type="SAM" id="MobiDB-lite"/>
    </source>
</evidence>
<feature type="domain" description="Alpha-2-macroglobulin" evidence="7">
    <location>
        <begin position="266"/>
        <end position="357"/>
    </location>
</feature>
<feature type="region of interest" description="Disordered" evidence="6">
    <location>
        <begin position="995"/>
        <end position="1033"/>
    </location>
</feature>
<dbReference type="InterPro" id="IPR001599">
    <property type="entry name" value="Macroglobln_a2"/>
</dbReference>
<dbReference type="Gene3D" id="2.60.120.1540">
    <property type="match status" value="1"/>
</dbReference>
<dbReference type="SUPFAM" id="SSF48239">
    <property type="entry name" value="Terpenoid cyclases/Protein prenyltransferases"/>
    <property type="match status" value="1"/>
</dbReference>
<protein>
    <recommendedName>
        <fullName evidence="11">CD109 antigen</fullName>
    </recommendedName>
</protein>
<dbReference type="AlphaFoldDB" id="A0AAN8RUI1"/>
<dbReference type="Proteomes" id="UP001372834">
    <property type="component" value="Unassembled WGS sequence"/>
</dbReference>
<comment type="caution">
    <text evidence="9">The sequence shown here is derived from an EMBL/GenBank/DDBJ whole genome shotgun (WGS) entry which is preliminary data.</text>
</comment>
<evidence type="ECO:0008006" key="11">
    <source>
        <dbReference type="Google" id="ProtNLM"/>
    </source>
</evidence>
<dbReference type="CDD" id="cd02897">
    <property type="entry name" value="A2M_2"/>
    <property type="match status" value="1"/>
</dbReference>
<dbReference type="InterPro" id="IPR011626">
    <property type="entry name" value="Alpha-macroglobulin_TED"/>
</dbReference>
<dbReference type="SMART" id="SM01360">
    <property type="entry name" value="A2M"/>
    <property type="match status" value="1"/>
</dbReference>
<dbReference type="InterPro" id="IPR050473">
    <property type="entry name" value="A2M/Complement_sys"/>
</dbReference>
<evidence type="ECO:0000256" key="3">
    <source>
        <dbReference type="ARBA" id="ARBA00022966"/>
    </source>
</evidence>
<dbReference type="InterPro" id="IPR041813">
    <property type="entry name" value="A2M_TED"/>
</dbReference>
<dbReference type="PANTHER" id="PTHR11412:SF136">
    <property type="entry name" value="CD109 ANTIGEN"/>
    <property type="match status" value="1"/>
</dbReference>
<dbReference type="InterPro" id="IPR013783">
    <property type="entry name" value="Ig-like_fold"/>
</dbReference>
<keyword evidence="4" id="KW-1015">Disulfide bond</keyword>
<evidence type="ECO:0000256" key="2">
    <source>
        <dbReference type="ARBA" id="ARBA00022729"/>
    </source>
</evidence>
<dbReference type="Gene3D" id="2.20.130.20">
    <property type="match status" value="1"/>
</dbReference>
<dbReference type="InterPro" id="IPR019742">
    <property type="entry name" value="MacrogloblnA2_CS"/>
</dbReference>
<dbReference type="InterPro" id="IPR047565">
    <property type="entry name" value="Alpha-macroglob_thiol-ester_cl"/>
</dbReference>
<keyword evidence="5" id="KW-0325">Glycoprotein</keyword>
<feature type="compositionally biased region" description="Polar residues" evidence="6">
    <location>
        <begin position="999"/>
        <end position="1008"/>
    </location>
</feature>
<dbReference type="Gene3D" id="1.50.10.20">
    <property type="match status" value="1"/>
</dbReference>
<dbReference type="EMBL" id="JAWJWE010000038">
    <property type="protein sequence ID" value="KAK6623719.1"/>
    <property type="molecule type" value="Genomic_DNA"/>
</dbReference>
<dbReference type="GO" id="GO:0005615">
    <property type="term" value="C:extracellular space"/>
    <property type="evidence" value="ECO:0007669"/>
    <property type="project" value="InterPro"/>
</dbReference>
<reference evidence="9 10" key="1">
    <citation type="submission" date="2023-10" db="EMBL/GenBank/DDBJ databases">
        <title>Genomes of two closely related lineages of the louse Polyplax serrata with different host specificities.</title>
        <authorList>
            <person name="Martinu J."/>
            <person name="Tarabai H."/>
            <person name="Stefka J."/>
            <person name="Hypsa V."/>
        </authorList>
    </citation>
    <scope>NUCLEOTIDE SEQUENCE [LARGE SCALE GENOMIC DNA]</scope>
    <source>
        <strain evidence="9">HR10_N</strain>
    </source>
</reference>
<evidence type="ECO:0000259" key="8">
    <source>
        <dbReference type="SMART" id="SM01361"/>
    </source>
</evidence>
<gene>
    <name evidence="9" type="ORF">RUM43_009571</name>
</gene>
<dbReference type="Pfam" id="PF07677">
    <property type="entry name" value="A2M_recep"/>
    <property type="match status" value="1"/>
</dbReference>
<dbReference type="Gene3D" id="2.60.40.10">
    <property type="entry name" value="Immunoglobulins"/>
    <property type="match status" value="1"/>
</dbReference>
<keyword evidence="3" id="KW-0882">Thioester bond</keyword>
<evidence type="ECO:0000256" key="5">
    <source>
        <dbReference type="ARBA" id="ARBA00023180"/>
    </source>
</evidence>